<evidence type="ECO:0000313" key="2">
    <source>
        <dbReference type="Proteomes" id="UP001165580"/>
    </source>
</evidence>
<name>A0ABT2GDN6_9MICO</name>
<dbReference type="EMBL" id="JANTEZ010000002">
    <property type="protein sequence ID" value="MCS5714303.1"/>
    <property type="molecule type" value="Genomic_DNA"/>
</dbReference>
<keyword evidence="2" id="KW-1185">Reference proteome</keyword>
<proteinExistence type="predicted"/>
<organism evidence="1 2">
    <name type="scientific">Herbiconiux gentiana</name>
    <dbReference type="NCBI Taxonomy" id="2970912"/>
    <lineage>
        <taxon>Bacteria</taxon>
        <taxon>Bacillati</taxon>
        <taxon>Actinomycetota</taxon>
        <taxon>Actinomycetes</taxon>
        <taxon>Micrococcales</taxon>
        <taxon>Microbacteriaceae</taxon>
        <taxon>Herbiconiux</taxon>
    </lineage>
</organism>
<reference evidence="1" key="1">
    <citation type="submission" date="2022-08" db="EMBL/GenBank/DDBJ databases">
        <authorList>
            <person name="Deng Y."/>
            <person name="Han X.-F."/>
            <person name="Zhang Y.-Q."/>
        </authorList>
    </citation>
    <scope>NUCLEOTIDE SEQUENCE</scope>
    <source>
        <strain evidence="1">CPCC 205716</strain>
    </source>
</reference>
<accession>A0ABT2GDN6</accession>
<evidence type="ECO:0000313" key="1">
    <source>
        <dbReference type="EMBL" id="MCS5714303.1"/>
    </source>
</evidence>
<dbReference type="Proteomes" id="UP001165580">
    <property type="component" value="Unassembled WGS sequence"/>
</dbReference>
<sequence>MVFFLVLLVLAVVAVVSTVIVMLRDGYRRVPVRPGSAGGRRA</sequence>
<comment type="caution">
    <text evidence="1">The sequence shown here is derived from an EMBL/GenBank/DDBJ whole genome shotgun (WGS) entry which is preliminary data.</text>
</comment>
<gene>
    <name evidence="1" type="ORF">NVV95_07010</name>
</gene>
<dbReference type="RefSeq" id="WP_259485821.1">
    <property type="nucleotide sequence ID" value="NZ_JANTEZ010000002.1"/>
</dbReference>
<protein>
    <submittedName>
        <fullName evidence="1">Uncharacterized protein</fullName>
    </submittedName>
</protein>